<dbReference type="InterPro" id="IPR000757">
    <property type="entry name" value="Beta-glucanase-like"/>
</dbReference>
<dbReference type="InterPro" id="IPR013320">
    <property type="entry name" value="ConA-like_dom_sf"/>
</dbReference>
<dbReference type="InterPro" id="IPR050546">
    <property type="entry name" value="Glycosyl_Hydrlase_16"/>
</dbReference>
<evidence type="ECO:0000256" key="1">
    <source>
        <dbReference type="ARBA" id="ARBA00006865"/>
    </source>
</evidence>
<keyword evidence="5" id="KW-1185">Reference proteome</keyword>
<comment type="similarity">
    <text evidence="1">Belongs to the glycosyl hydrolase 16 family.</text>
</comment>
<dbReference type="EMBL" id="CP050804">
    <property type="protein sequence ID" value="QJC21524.1"/>
    <property type="molecule type" value="Genomic_DNA"/>
</dbReference>
<sequence>MSNYAQTVEPETFELETEPPQKSKLILTASAEFNGTALNPYLFTDNYLPHWSTSAGTKANYEISNGTLKLRVTKDQLPWDPVYDGSTRVSSIQTYQKDYLHKWTGYPDIAQHTEAFRGHLQKYGYFELRAKAANGGGVHSAWWMTGANQDLPEGNNGKSRQNGEIDIFEILGRHNASTAQSAIHPWGDWLHLFPWTSKISTGTDLSADFHTYGFEWKPTGIKVFIDGELKYSSSMSPAYPMLTYLGVYEKRENNSWTGPFDPNIAYPKEFEIDYFRAYQFVPETLPYQIATMDGIMRGETRVDSNSTRWIGGTSNDVTLNNVYAPVAGTYNIKVEYRSGEHRDLYMFINNEKTEHFTKLSTGSFSGAFKTVEARVNLQQGWNTLTLSNPLAPAPDLRNITISEAS</sequence>
<dbReference type="AlphaFoldDB" id="A0A6H2EK44"/>
<dbReference type="KEGG" id="arca:HC352_02690"/>
<dbReference type="CDD" id="cd00413">
    <property type="entry name" value="Glyco_hydrolase_16"/>
    <property type="match status" value="1"/>
</dbReference>
<dbReference type="PROSITE" id="PS51762">
    <property type="entry name" value="GH16_2"/>
    <property type="match status" value="1"/>
</dbReference>
<evidence type="ECO:0000313" key="5">
    <source>
        <dbReference type="Proteomes" id="UP000502298"/>
    </source>
</evidence>
<feature type="domain" description="GH16" evidence="3">
    <location>
        <begin position="2"/>
        <end position="283"/>
    </location>
</feature>
<evidence type="ECO:0000259" key="3">
    <source>
        <dbReference type="PROSITE" id="PS51762"/>
    </source>
</evidence>
<dbReference type="Proteomes" id="UP000502298">
    <property type="component" value="Chromosome"/>
</dbReference>
<dbReference type="PANTHER" id="PTHR10963">
    <property type="entry name" value="GLYCOSYL HYDROLASE-RELATED"/>
    <property type="match status" value="1"/>
</dbReference>
<evidence type="ECO:0000313" key="4">
    <source>
        <dbReference type="EMBL" id="QJC21524.1"/>
    </source>
</evidence>
<dbReference type="InterPro" id="IPR008979">
    <property type="entry name" value="Galactose-bd-like_sf"/>
</dbReference>
<reference evidence="4 5" key="1">
    <citation type="submission" date="2020-03" db="EMBL/GenBank/DDBJ databases">
        <title>Complete genome of Arcanobacterium buesumensis sp. nov. strain 2701.</title>
        <authorList>
            <person name="Borowiak M."/>
            <person name="Alssahen M."/>
            <person name="Laemmler C."/>
            <person name="Malorny B."/>
            <person name="Hassan A."/>
            <person name="Prenger-Berninghoff E."/>
            <person name="Ploetz M."/>
            <person name="Abdulmawjood A."/>
        </authorList>
    </citation>
    <scope>NUCLEOTIDE SEQUENCE [LARGE SCALE GENOMIC DNA]</scope>
    <source>
        <strain evidence="4 5">2701</strain>
    </source>
</reference>
<accession>A0A6H2EK44</accession>
<dbReference type="PANTHER" id="PTHR10963:SF55">
    <property type="entry name" value="GLYCOSIDE HYDROLASE FAMILY 16 PROTEIN"/>
    <property type="match status" value="1"/>
</dbReference>
<protein>
    <submittedName>
        <fullName evidence="4">Family 16 glycosylhydrolase</fullName>
    </submittedName>
</protein>
<dbReference type="GO" id="GO:0004553">
    <property type="term" value="F:hydrolase activity, hydrolyzing O-glycosyl compounds"/>
    <property type="evidence" value="ECO:0007669"/>
    <property type="project" value="InterPro"/>
</dbReference>
<proteinExistence type="inferred from homology"/>
<gene>
    <name evidence="4" type="ORF">HC352_02690</name>
</gene>
<dbReference type="SUPFAM" id="SSF49899">
    <property type="entry name" value="Concanavalin A-like lectins/glucanases"/>
    <property type="match status" value="1"/>
</dbReference>
<keyword evidence="4" id="KW-0378">Hydrolase</keyword>
<feature type="region of interest" description="Disordered" evidence="2">
    <location>
        <begin position="1"/>
        <end position="20"/>
    </location>
</feature>
<organism evidence="4 5">
    <name type="scientific">Arcanobacterium buesumense</name>
    <dbReference type="NCBI Taxonomy" id="2722751"/>
    <lineage>
        <taxon>Bacteria</taxon>
        <taxon>Bacillati</taxon>
        <taxon>Actinomycetota</taxon>
        <taxon>Actinomycetes</taxon>
        <taxon>Actinomycetales</taxon>
        <taxon>Actinomycetaceae</taxon>
        <taxon>Arcanobacterium</taxon>
    </lineage>
</organism>
<dbReference type="Gene3D" id="2.60.120.200">
    <property type="match status" value="1"/>
</dbReference>
<dbReference type="Pfam" id="PF00722">
    <property type="entry name" value="Glyco_hydro_16"/>
    <property type="match status" value="1"/>
</dbReference>
<dbReference type="RefSeq" id="WP_168917464.1">
    <property type="nucleotide sequence ID" value="NZ_CP050804.1"/>
</dbReference>
<dbReference type="Gene3D" id="2.60.120.260">
    <property type="entry name" value="Galactose-binding domain-like"/>
    <property type="match status" value="1"/>
</dbReference>
<dbReference type="GO" id="GO:0005975">
    <property type="term" value="P:carbohydrate metabolic process"/>
    <property type="evidence" value="ECO:0007669"/>
    <property type="project" value="InterPro"/>
</dbReference>
<evidence type="ECO:0000256" key="2">
    <source>
        <dbReference type="SAM" id="MobiDB-lite"/>
    </source>
</evidence>
<name>A0A6H2EK44_9ACTO</name>
<dbReference type="SUPFAM" id="SSF49785">
    <property type="entry name" value="Galactose-binding domain-like"/>
    <property type="match status" value="1"/>
</dbReference>